<evidence type="ECO:0000313" key="2">
    <source>
        <dbReference type="Proteomes" id="UP000824881"/>
    </source>
</evidence>
<comment type="caution">
    <text evidence="1">The sequence shown here is derived from an EMBL/GenBank/DDBJ whole genome shotgun (WGS) entry which is preliminary data.</text>
</comment>
<dbReference type="Proteomes" id="UP000824881">
    <property type="component" value="Unassembled WGS sequence"/>
</dbReference>
<sequence length="159" mass="18377">MARGHKYSDDLRFAILNMARYLSHETIAQYTTTSTRTVSRVLGDYRKHGTVTRPQTRLELRGAKRRLSRDDLLFIKGMISFKPDIYLDELRQALAERRGTVVSTQTLARGLARMNYTRKRITKAAAERNQLKRAAYLYEYAAFPFLFPVLGGLRASPFR</sequence>
<protein>
    <submittedName>
        <fullName evidence="1">Uncharacterized protein</fullName>
    </submittedName>
</protein>
<evidence type="ECO:0000313" key="1">
    <source>
        <dbReference type="EMBL" id="KAG9220399.1"/>
    </source>
</evidence>
<dbReference type="EMBL" id="WQMT02000007">
    <property type="protein sequence ID" value="KAG9220399.1"/>
    <property type="molecule type" value="Genomic_DNA"/>
</dbReference>
<proteinExistence type="predicted"/>
<reference evidence="1 2" key="1">
    <citation type="journal article" date="2021" name="Appl. Environ. Microbiol.">
        <title>Genetic linkage and physical mapping for an oyster mushroom Pleurotus cornucopiae and QTL analysis for the trait cap color.</title>
        <authorList>
            <person name="Zhang Y."/>
            <person name="Gao W."/>
            <person name="Sonnenberg A."/>
            <person name="Chen Q."/>
            <person name="Zhang J."/>
            <person name="Huang C."/>
        </authorList>
    </citation>
    <scope>NUCLEOTIDE SEQUENCE [LARGE SCALE GENOMIC DNA]</scope>
    <source>
        <strain evidence="1">CCMSSC00406</strain>
    </source>
</reference>
<gene>
    <name evidence="1" type="ORF">CCMSSC00406_0006664</name>
</gene>
<accession>A0ACB7IRK9</accession>
<organism evidence="1 2">
    <name type="scientific">Pleurotus cornucopiae</name>
    <name type="common">Cornucopia mushroom</name>
    <dbReference type="NCBI Taxonomy" id="5321"/>
    <lineage>
        <taxon>Eukaryota</taxon>
        <taxon>Fungi</taxon>
        <taxon>Dikarya</taxon>
        <taxon>Basidiomycota</taxon>
        <taxon>Agaricomycotina</taxon>
        <taxon>Agaricomycetes</taxon>
        <taxon>Agaricomycetidae</taxon>
        <taxon>Agaricales</taxon>
        <taxon>Pleurotineae</taxon>
        <taxon>Pleurotaceae</taxon>
        <taxon>Pleurotus</taxon>
    </lineage>
</organism>
<keyword evidence="2" id="KW-1185">Reference proteome</keyword>
<name>A0ACB7IRK9_PLECO</name>